<dbReference type="SUPFAM" id="SSF51905">
    <property type="entry name" value="FAD/NAD(P)-binding domain"/>
    <property type="match status" value="1"/>
</dbReference>
<dbReference type="PANTHER" id="PTHR42685">
    <property type="entry name" value="GERANYLGERANYL DIPHOSPHATE REDUCTASE"/>
    <property type="match status" value="1"/>
</dbReference>
<evidence type="ECO:0000313" key="4">
    <source>
        <dbReference type="Proteomes" id="UP000320813"/>
    </source>
</evidence>
<dbReference type="PROSITE" id="PS51257">
    <property type="entry name" value="PROKAR_LIPOPROTEIN"/>
    <property type="match status" value="1"/>
</dbReference>
<accession>A0A519BBV3</accession>
<dbReference type="Gene3D" id="3.30.9.10">
    <property type="entry name" value="D-Amino Acid Oxidase, subunit A, domain 2"/>
    <property type="match status" value="1"/>
</dbReference>
<dbReference type="EMBL" id="SGBD01000001">
    <property type="protein sequence ID" value="RZD14746.1"/>
    <property type="molecule type" value="Genomic_DNA"/>
</dbReference>
<proteinExistence type="predicted"/>
<evidence type="ECO:0000313" key="3">
    <source>
        <dbReference type="EMBL" id="RZD14746.1"/>
    </source>
</evidence>
<dbReference type="GO" id="GO:0016628">
    <property type="term" value="F:oxidoreductase activity, acting on the CH-CH group of donors, NAD or NADP as acceptor"/>
    <property type="evidence" value="ECO:0007669"/>
    <property type="project" value="InterPro"/>
</dbReference>
<organism evidence="3 4">
    <name type="scientific">Candidatus Acidulodesulfobacterium ferriphilum</name>
    <dbReference type="NCBI Taxonomy" id="2597223"/>
    <lineage>
        <taxon>Bacteria</taxon>
        <taxon>Deltaproteobacteria</taxon>
        <taxon>Candidatus Acidulodesulfobacterales</taxon>
        <taxon>Candidatus Acidulodesulfobacterium</taxon>
    </lineage>
</organism>
<dbReference type="Proteomes" id="UP000320813">
    <property type="component" value="Unassembled WGS sequence"/>
</dbReference>
<reference evidence="3 4" key="1">
    <citation type="submission" date="2019-01" db="EMBL/GenBank/DDBJ databases">
        <title>Insights into ecological role of a new deltaproteobacterial order Candidatus Sinidesulfobacterales (Sva0485) by metagenomics and metatranscriptomics.</title>
        <authorList>
            <person name="Tan S."/>
            <person name="Liu J."/>
            <person name="Fang Y."/>
            <person name="Hedlund B.P."/>
            <person name="Lian Z.H."/>
            <person name="Huang L.Y."/>
            <person name="Li J.T."/>
            <person name="Huang L.N."/>
            <person name="Li W.J."/>
            <person name="Jiang H.C."/>
            <person name="Dong H.L."/>
            <person name="Shu W.S."/>
        </authorList>
    </citation>
    <scope>NUCLEOTIDE SEQUENCE [LARGE SCALE GENOMIC DNA]</scope>
    <source>
        <strain evidence="3">AP3</strain>
    </source>
</reference>
<dbReference type="InterPro" id="IPR050407">
    <property type="entry name" value="Geranylgeranyl_reductase"/>
</dbReference>
<dbReference type="PANTHER" id="PTHR42685:SF22">
    <property type="entry name" value="CONDITIONED MEDIUM FACTOR RECEPTOR 1"/>
    <property type="match status" value="1"/>
</dbReference>
<dbReference type="PRINTS" id="PR00420">
    <property type="entry name" value="RNGMNOXGNASE"/>
</dbReference>
<dbReference type="InterPro" id="IPR011777">
    <property type="entry name" value="Geranylgeranyl_Rdtase_fam"/>
</dbReference>
<dbReference type="Pfam" id="PF07992">
    <property type="entry name" value="Pyr_redox_2"/>
    <property type="match status" value="1"/>
</dbReference>
<dbReference type="InterPro" id="IPR054715">
    <property type="entry name" value="GGR_cat"/>
</dbReference>
<protein>
    <submittedName>
        <fullName evidence="3">NAD(P)/FAD-dependent oxidoreductase</fullName>
    </submittedName>
</protein>
<sequence>MRTAAAIIGAGPAGASCAYSLSLKGIENVLIDKRKIIGFPVQCAELVSRNINQFVNLAEIPSAVNQKVSFMDIDTGKNIYRSEGKGYILNREVFDGYIVKSAVKAGTNLVKQTNILKINADENKITGLRIADNKPIEINYDYLIIAAGPKNSFDLRGNFKQRLKNKSYIFATQVRADILKEEGLDSTICYFRSYIPYGYGWVFPKGRFANVGIGIEKPRVDMPLSSSLNNFLNEIRNKGLIGSNIYGKTSGLVPVSGLNDLYSGNIALCGDAAGLTHPITGAGIVSAVISGNLLGGYVAESLKTSKNLLEEYKEEIESIFKTPLSTASKKRSEFYPRMTDADNIDKLIKRLWPSFEEYYE</sequence>
<dbReference type="InterPro" id="IPR023753">
    <property type="entry name" value="FAD/NAD-binding_dom"/>
</dbReference>
<feature type="domain" description="Digeranylgeranylglycerophospholipid reductase catalytic" evidence="2">
    <location>
        <begin position="184"/>
        <end position="236"/>
    </location>
</feature>
<feature type="domain" description="FAD/NAD(P)-binding" evidence="1">
    <location>
        <begin position="6"/>
        <end position="165"/>
    </location>
</feature>
<name>A0A519BBV3_9DELT</name>
<dbReference type="AlphaFoldDB" id="A0A519BBV3"/>
<dbReference type="Pfam" id="PF22578">
    <property type="entry name" value="GGR_cat"/>
    <property type="match status" value="1"/>
</dbReference>
<dbReference type="NCBIfam" id="TIGR02032">
    <property type="entry name" value="GG-red-SF"/>
    <property type="match status" value="1"/>
</dbReference>
<evidence type="ECO:0000259" key="2">
    <source>
        <dbReference type="Pfam" id="PF22578"/>
    </source>
</evidence>
<comment type="caution">
    <text evidence="3">The sequence shown here is derived from an EMBL/GenBank/DDBJ whole genome shotgun (WGS) entry which is preliminary data.</text>
</comment>
<dbReference type="Gene3D" id="3.50.50.60">
    <property type="entry name" value="FAD/NAD(P)-binding domain"/>
    <property type="match status" value="1"/>
</dbReference>
<gene>
    <name evidence="3" type="ORF">EVJ47_00200</name>
</gene>
<evidence type="ECO:0000259" key="1">
    <source>
        <dbReference type="Pfam" id="PF07992"/>
    </source>
</evidence>
<dbReference type="InterPro" id="IPR036188">
    <property type="entry name" value="FAD/NAD-bd_sf"/>
</dbReference>